<dbReference type="PANTHER" id="PTHR35004:SF7">
    <property type="entry name" value="INTEGRASE PROTEIN"/>
    <property type="match status" value="1"/>
</dbReference>
<proteinExistence type="predicted"/>
<dbReference type="Gene3D" id="3.30.420.10">
    <property type="entry name" value="Ribonuclease H-like superfamily/Ribonuclease H"/>
    <property type="match status" value="1"/>
</dbReference>
<evidence type="ECO:0000313" key="2">
    <source>
        <dbReference type="EMBL" id="NYE95877.1"/>
    </source>
</evidence>
<keyword evidence="3" id="KW-1185">Reference proteome</keyword>
<dbReference type="InterPro" id="IPR012337">
    <property type="entry name" value="RNaseH-like_sf"/>
</dbReference>
<comment type="caution">
    <text evidence="2">The sequence shown here is derived from an EMBL/GenBank/DDBJ whole genome shotgun (WGS) entry which is preliminary data.</text>
</comment>
<evidence type="ECO:0000259" key="1">
    <source>
        <dbReference type="PROSITE" id="PS50994"/>
    </source>
</evidence>
<dbReference type="PANTHER" id="PTHR35004">
    <property type="entry name" value="TRANSPOSASE RV3428C-RELATED"/>
    <property type="match status" value="1"/>
</dbReference>
<dbReference type="EMBL" id="JACBYQ010000002">
    <property type="protein sequence ID" value="NYE95877.1"/>
    <property type="molecule type" value="Genomic_DNA"/>
</dbReference>
<protein>
    <submittedName>
        <fullName evidence="2">Transposase InsO family protein</fullName>
    </submittedName>
</protein>
<dbReference type="InterPro" id="IPR001584">
    <property type="entry name" value="Integrase_cat-core"/>
</dbReference>
<dbReference type="AlphaFoldDB" id="A0A7Y9LUK1"/>
<dbReference type="GO" id="GO:0003676">
    <property type="term" value="F:nucleic acid binding"/>
    <property type="evidence" value="ECO:0007669"/>
    <property type="project" value="InterPro"/>
</dbReference>
<dbReference type="GO" id="GO:0015074">
    <property type="term" value="P:DNA integration"/>
    <property type="evidence" value="ECO:0007669"/>
    <property type="project" value="InterPro"/>
</dbReference>
<organism evidence="2 3">
    <name type="scientific">Psychromicrobium silvestre</name>
    <dbReference type="NCBI Taxonomy" id="1645614"/>
    <lineage>
        <taxon>Bacteria</taxon>
        <taxon>Bacillati</taxon>
        <taxon>Actinomycetota</taxon>
        <taxon>Actinomycetes</taxon>
        <taxon>Micrococcales</taxon>
        <taxon>Micrococcaceae</taxon>
        <taxon>Psychromicrobium</taxon>
    </lineage>
</organism>
<evidence type="ECO:0000313" key="3">
    <source>
        <dbReference type="Proteomes" id="UP000521748"/>
    </source>
</evidence>
<gene>
    <name evidence="2" type="ORF">FHU41_002127</name>
</gene>
<dbReference type="Pfam" id="PF13683">
    <property type="entry name" value="rve_3"/>
    <property type="match status" value="1"/>
</dbReference>
<dbReference type="SUPFAM" id="SSF53098">
    <property type="entry name" value="Ribonuclease H-like"/>
    <property type="match status" value="1"/>
</dbReference>
<reference evidence="2 3" key="1">
    <citation type="submission" date="2020-07" db="EMBL/GenBank/DDBJ databases">
        <title>Sequencing the genomes of 1000 actinobacteria strains.</title>
        <authorList>
            <person name="Klenk H.-P."/>
        </authorList>
    </citation>
    <scope>NUCLEOTIDE SEQUENCE [LARGE SCALE GENOMIC DNA]</scope>
    <source>
        <strain evidence="2 3">DSM 102047</strain>
    </source>
</reference>
<sequence>MGSDDAVVVEVGGWVWFDGGLWEVGSLDARSVTLYRAGQVRRVSLSMLDAGTLRSEGAEVADGGSDPMLGVELAQLSKESRARLELEVEVLAGISSAVSQGASQQPLLVEGAERLGTTARTLRRRLVVFRDQGLAGLVDSRSTGQRSAKVDRRWVSACQRAMREATFESTPSKKRILMQAKALLEDSYGVGVVPIPTYQTGCRWIERLAKGKYTFGSAKNRRSVAERPQGFFGKLRPDAPGEVVMLDTTPLDVFAMEPVTHRWVSVELTIALDLYSRCVPGLRLSPVSTRSADVAAVLFEVISFQKDDRSDKDSGASEQPAWAPSCVPQTIVVDHGKQYLSAHVLGACGRLGINVQPAIPGKPTDKAAVERFFRSLRESLLENLDGYKGPDVYSRGKDVELKGFYYVSELEDLIRQWINDYYHQRPHSGLVVPELPSERFSPSEVWDIGVQKGGVLRIPASNELRYEFLEVKWRAIHHYGVEIDGRTYNGSAVNMYRGSRSSYVGAQAGKWPFFIDSYDIRWVYFRDPDTEEFSSLEWEHAKSLNGPLSAEAAAYAKEVASSGDRRFDPETEMRRLLLEWSRGEVLDRRSKTLARRTAARAEPLVAAPVTSAKRNGKRKSPHAPGAVVDLLTRRVHAETMIENIEAEVFEEYYKDRPEGAGMETLD</sequence>
<name>A0A7Y9LUK1_9MICC</name>
<dbReference type="PROSITE" id="PS50994">
    <property type="entry name" value="INTEGRASE"/>
    <property type="match status" value="1"/>
</dbReference>
<dbReference type="RefSeq" id="WP_179389606.1">
    <property type="nucleotide sequence ID" value="NZ_JACBYQ010000002.1"/>
</dbReference>
<accession>A0A7Y9LUK1</accession>
<dbReference type="Proteomes" id="UP000521748">
    <property type="component" value="Unassembled WGS sequence"/>
</dbReference>
<feature type="domain" description="Integrase catalytic" evidence="1">
    <location>
        <begin position="236"/>
        <end position="444"/>
    </location>
</feature>
<dbReference type="InterPro" id="IPR036397">
    <property type="entry name" value="RNaseH_sf"/>
</dbReference>